<name>A0ACB0YEB5_MELEN</name>
<proteinExistence type="predicted"/>
<evidence type="ECO:0000313" key="1">
    <source>
        <dbReference type="EMBL" id="CAK5043083.1"/>
    </source>
</evidence>
<dbReference type="EMBL" id="CAVMJV010000010">
    <property type="protein sequence ID" value="CAK5043083.1"/>
    <property type="molecule type" value="Genomic_DNA"/>
</dbReference>
<evidence type="ECO:0000313" key="2">
    <source>
        <dbReference type="Proteomes" id="UP001497535"/>
    </source>
</evidence>
<sequence>MLIRRVFKLFFCVIVPSLLLPNSVCFIFYYFLHFFSPFPKTALIVNLCFCFLLLVFLSSTQFNFAPASFMASTSYFFSTRSLSKIHSASQSTITSKISISPKYFNIILLMVLLQYLILIMMITSIF</sequence>
<accession>A0ACB0YEB5</accession>
<organism evidence="1 2">
    <name type="scientific">Meloidogyne enterolobii</name>
    <name type="common">Root-knot nematode worm</name>
    <name type="synonym">Meloidogyne mayaguensis</name>
    <dbReference type="NCBI Taxonomy" id="390850"/>
    <lineage>
        <taxon>Eukaryota</taxon>
        <taxon>Metazoa</taxon>
        <taxon>Ecdysozoa</taxon>
        <taxon>Nematoda</taxon>
        <taxon>Chromadorea</taxon>
        <taxon>Rhabditida</taxon>
        <taxon>Tylenchina</taxon>
        <taxon>Tylenchomorpha</taxon>
        <taxon>Tylenchoidea</taxon>
        <taxon>Meloidogynidae</taxon>
        <taxon>Meloidogyninae</taxon>
        <taxon>Meloidogyne</taxon>
    </lineage>
</organism>
<gene>
    <name evidence="1" type="ORF">MENTE1834_LOCUS11050</name>
</gene>
<dbReference type="Proteomes" id="UP001497535">
    <property type="component" value="Unassembled WGS sequence"/>
</dbReference>
<comment type="caution">
    <text evidence="1">The sequence shown here is derived from an EMBL/GenBank/DDBJ whole genome shotgun (WGS) entry which is preliminary data.</text>
</comment>
<keyword evidence="2" id="KW-1185">Reference proteome</keyword>
<protein>
    <submittedName>
        <fullName evidence="1">Uncharacterized protein</fullName>
    </submittedName>
</protein>
<reference evidence="1" key="1">
    <citation type="submission" date="2023-11" db="EMBL/GenBank/DDBJ databases">
        <authorList>
            <person name="Poullet M."/>
        </authorList>
    </citation>
    <scope>NUCLEOTIDE SEQUENCE</scope>
    <source>
        <strain evidence="1">E1834</strain>
    </source>
</reference>